<dbReference type="Proteomes" id="UP000012179">
    <property type="component" value="Chromosome"/>
</dbReference>
<accession>A0A1W6STF9</accession>
<evidence type="ECO:0000313" key="5">
    <source>
        <dbReference type="Proteomes" id="UP000012179"/>
    </source>
</evidence>
<feature type="repeat" description="ANK" evidence="3">
    <location>
        <begin position="99"/>
        <end position="131"/>
    </location>
</feature>
<feature type="repeat" description="ANK" evidence="3">
    <location>
        <begin position="132"/>
        <end position="164"/>
    </location>
</feature>
<feature type="repeat" description="ANK" evidence="3">
    <location>
        <begin position="376"/>
        <end position="408"/>
    </location>
</feature>
<dbReference type="AlphaFoldDB" id="A0A1W6STF9"/>
<evidence type="ECO:0000256" key="3">
    <source>
        <dbReference type="PROSITE-ProRule" id="PRU00023"/>
    </source>
</evidence>
<keyword evidence="1" id="KW-0677">Repeat</keyword>
<dbReference type="InterPro" id="IPR036770">
    <property type="entry name" value="Ankyrin_rpt-contain_sf"/>
</dbReference>
<name>A0A1W6STF9_9PROT</name>
<evidence type="ECO:0000256" key="1">
    <source>
        <dbReference type="ARBA" id="ARBA00022737"/>
    </source>
</evidence>
<feature type="repeat" description="ANK" evidence="3">
    <location>
        <begin position="196"/>
        <end position="229"/>
    </location>
</feature>
<feature type="repeat" description="ANK" evidence="3">
    <location>
        <begin position="409"/>
        <end position="441"/>
    </location>
</feature>
<protein>
    <submittedName>
        <fullName evidence="4">Uncharacterized protein</fullName>
    </submittedName>
</protein>
<feature type="repeat" description="ANK" evidence="3">
    <location>
        <begin position="342"/>
        <end position="375"/>
    </location>
</feature>
<evidence type="ECO:0000313" key="4">
    <source>
        <dbReference type="EMBL" id="ARO89069.1"/>
    </source>
</evidence>
<dbReference type="OrthoDB" id="9811849at2"/>
<reference evidence="4 5" key="1">
    <citation type="journal article" date="2015" name="Int. J. Syst. Evol. Microbiol.">
        <title>Nitrosospira lacus sp. nov., a psychrotolerant, ammonia-oxidizing bacterium from sandy lake sediment.</title>
        <authorList>
            <person name="Urakawa H."/>
            <person name="Garcia J.C."/>
            <person name="Nielsen J.L."/>
            <person name="Le V.Q."/>
            <person name="Kozlowski J.A."/>
            <person name="Stein L.Y."/>
            <person name="Lim C.K."/>
            <person name="Pommerening-Roser A."/>
            <person name="Martens-Habbena W."/>
            <person name="Stahl D.A."/>
            <person name="Klotz M.G."/>
        </authorList>
    </citation>
    <scope>NUCLEOTIDE SEQUENCE [LARGE SCALE GENOMIC DNA]</scope>
    <source>
        <strain evidence="4 5">APG3</strain>
    </source>
</reference>
<evidence type="ECO:0000256" key="2">
    <source>
        <dbReference type="ARBA" id="ARBA00023043"/>
    </source>
</evidence>
<sequence>MYATYCSTLRDDPALNESQKSARIKAYNLELKKTLQAVQGKDGSGQRGTSSKDAARAALARIPLPYTPDAFIKSAGDGNLSAVRLFLAAGMNPNAKDEDYDTALMYASGGGHIEIVKILLKAKAKINERNQGSATALSMAAESDRRDVLRVLLDYGADKDSINKAFLSAAENGYVEVLRMLLKQGADKGLINEVLIGTADSHSGASEADLNDVIHFLLKQGANVDAKDDDGWTALLKTAYLGRLLIMQTLLDAGADINTKCTCIEYGGYTALMMASFEVVSTGVVLTEENKNAMVDMLLARGANPNIANNRGQTAMMLALGSIDKVRALLDRGADANARDAKGSTALMWAAFLRGDPESVHALLEKHADVNAKDNVGSTALMGAAASGHVENLEALLDAGANLHAKDAKGRTALMLAVQQGQINEVQALLRRGAKVKDEDANGKTVLNYAEEDLKGQKKMDMMRILKKAEAQ</sequence>
<dbReference type="Pfam" id="PF12796">
    <property type="entry name" value="Ank_2"/>
    <property type="match status" value="4"/>
</dbReference>
<dbReference type="SMART" id="SM00248">
    <property type="entry name" value="ANK"/>
    <property type="match status" value="10"/>
</dbReference>
<gene>
    <name evidence="4" type="ORF">EBAPG3_007990</name>
</gene>
<dbReference type="PANTHER" id="PTHR24123:SF33">
    <property type="entry name" value="PROTEIN HOS4"/>
    <property type="match status" value="1"/>
</dbReference>
<organism evidence="4 5">
    <name type="scientific">Nitrosospira lacus</name>
    <dbReference type="NCBI Taxonomy" id="1288494"/>
    <lineage>
        <taxon>Bacteria</taxon>
        <taxon>Pseudomonadati</taxon>
        <taxon>Pseudomonadota</taxon>
        <taxon>Betaproteobacteria</taxon>
        <taxon>Nitrosomonadales</taxon>
        <taxon>Nitrosomonadaceae</taxon>
        <taxon>Nitrosospira</taxon>
    </lineage>
</organism>
<dbReference type="EMBL" id="CP021106">
    <property type="protein sequence ID" value="ARO89069.1"/>
    <property type="molecule type" value="Genomic_DNA"/>
</dbReference>
<dbReference type="PANTHER" id="PTHR24123">
    <property type="entry name" value="ANKYRIN REPEAT-CONTAINING"/>
    <property type="match status" value="1"/>
</dbReference>
<dbReference type="Gene3D" id="1.25.40.20">
    <property type="entry name" value="Ankyrin repeat-containing domain"/>
    <property type="match status" value="4"/>
</dbReference>
<dbReference type="PROSITE" id="PS50297">
    <property type="entry name" value="ANK_REP_REGION"/>
    <property type="match status" value="5"/>
</dbReference>
<dbReference type="KEGG" id="nlc:EBAPG3_007990"/>
<dbReference type="eggNOG" id="COG0666">
    <property type="taxonomic scope" value="Bacteria"/>
</dbReference>
<proteinExistence type="predicted"/>
<dbReference type="InterPro" id="IPR051165">
    <property type="entry name" value="Multifunctional_ANK_Repeat"/>
</dbReference>
<feature type="repeat" description="ANK" evidence="3">
    <location>
        <begin position="230"/>
        <end position="262"/>
    </location>
</feature>
<dbReference type="PROSITE" id="PS50088">
    <property type="entry name" value="ANK_REPEAT"/>
    <property type="match status" value="7"/>
</dbReference>
<dbReference type="InterPro" id="IPR002110">
    <property type="entry name" value="Ankyrin_rpt"/>
</dbReference>
<keyword evidence="5" id="KW-1185">Reference proteome</keyword>
<keyword evidence="2 3" id="KW-0040">ANK repeat</keyword>
<dbReference type="SUPFAM" id="SSF48403">
    <property type="entry name" value="Ankyrin repeat"/>
    <property type="match status" value="1"/>
</dbReference>